<dbReference type="AlphaFoldDB" id="B4VJ13"/>
<feature type="region of interest" description="Disordered" evidence="1">
    <location>
        <begin position="1"/>
        <end position="30"/>
    </location>
</feature>
<proteinExistence type="predicted"/>
<protein>
    <submittedName>
        <fullName evidence="3">Uncharacterized protein</fullName>
    </submittedName>
</protein>
<dbReference type="STRING" id="118168.MC7420_7799"/>
<evidence type="ECO:0000256" key="1">
    <source>
        <dbReference type="SAM" id="MobiDB-lite"/>
    </source>
</evidence>
<reference evidence="3 4" key="1">
    <citation type="submission" date="2008-07" db="EMBL/GenBank/DDBJ databases">
        <authorList>
            <person name="Tandeau de Marsac N."/>
            <person name="Ferriera S."/>
            <person name="Johnson J."/>
            <person name="Kravitz S."/>
            <person name="Beeson K."/>
            <person name="Sutton G."/>
            <person name="Rogers Y.-H."/>
            <person name="Friedman R."/>
            <person name="Frazier M."/>
            <person name="Venter J.C."/>
        </authorList>
    </citation>
    <scope>NUCLEOTIDE SEQUENCE [LARGE SCALE GENOMIC DNA]</scope>
    <source>
        <strain evidence="3 4">PCC 7420</strain>
    </source>
</reference>
<accession>B4VJ13</accession>
<dbReference type="HOGENOM" id="CLU_3326764_0_0_3"/>
<dbReference type="EMBL" id="DS989842">
    <property type="protein sequence ID" value="EDX78061.1"/>
    <property type="molecule type" value="Genomic_DNA"/>
</dbReference>
<sequence length="38" mass="4303">MRFKLKKPLSPNPSPTLGRGEQECRGGFRDSIGWLNDN</sequence>
<dbReference type="EMBL" id="DS989842">
    <property type="protein sequence ID" value="EDX78233.1"/>
    <property type="molecule type" value="Genomic_DNA"/>
</dbReference>
<keyword evidence="4" id="KW-1185">Reference proteome</keyword>
<evidence type="ECO:0000313" key="2">
    <source>
        <dbReference type="EMBL" id="EDX78061.1"/>
    </source>
</evidence>
<evidence type="ECO:0000313" key="4">
    <source>
        <dbReference type="Proteomes" id="UP000003835"/>
    </source>
</evidence>
<gene>
    <name evidence="2" type="ORF">MC7420_7799</name>
    <name evidence="3" type="ORF">MC7420_7971</name>
</gene>
<dbReference type="Proteomes" id="UP000003835">
    <property type="component" value="Unassembled WGS sequence"/>
</dbReference>
<organism evidence="3 4">
    <name type="scientific">Coleofasciculus chthonoplastes PCC 7420</name>
    <dbReference type="NCBI Taxonomy" id="118168"/>
    <lineage>
        <taxon>Bacteria</taxon>
        <taxon>Bacillati</taxon>
        <taxon>Cyanobacteriota</taxon>
        <taxon>Cyanophyceae</taxon>
        <taxon>Coleofasciculales</taxon>
        <taxon>Coleofasciculaceae</taxon>
        <taxon>Coleofasciculus</taxon>
    </lineage>
</organism>
<evidence type="ECO:0000313" key="3">
    <source>
        <dbReference type="EMBL" id="EDX78233.1"/>
    </source>
</evidence>
<name>B4VJ13_9CYAN</name>